<feature type="transmembrane region" description="Helical" evidence="1">
    <location>
        <begin position="28"/>
        <end position="47"/>
    </location>
</feature>
<dbReference type="OrthoDB" id="1912931at2"/>
<dbReference type="RefSeq" id="WP_079495613.1">
    <property type="nucleotide sequence ID" value="NZ_FUZT01000019.1"/>
</dbReference>
<dbReference type="STRING" id="36842.SAMN02194393_05022"/>
<name>A0A1T5MME4_9FIRM</name>
<evidence type="ECO:0000313" key="3">
    <source>
        <dbReference type="Proteomes" id="UP000190285"/>
    </source>
</evidence>
<dbReference type="EMBL" id="FUZT01000019">
    <property type="protein sequence ID" value="SKC89381.1"/>
    <property type="molecule type" value="Genomic_DNA"/>
</dbReference>
<protein>
    <submittedName>
        <fullName evidence="2">Uncharacterized protein</fullName>
    </submittedName>
</protein>
<keyword evidence="3" id="KW-1185">Reference proteome</keyword>
<feature type="transmembrane region" description="Helical" evidence="1">
    <location>
        <begin position="5"/>
        <end position="22"/>
    </location>
</feature>
<dbReference type="Proteomes" id="UP000190285">
    <property type="component" value="Unassembled WGS sequence"/>
</dbReference>
<dbReference type="AlphaFoldDB" id="A0A1T5MME4"/>
<keyword evidence="1" id="KW-0472">Membrane</keyword>
<evidence type="ECO:0000256" key="1">
    <source>
        <dbReference type="SAM" id="Phobius"/>
    </source>
</evidence>
<organism evidence="2 3">
    <name type="scientific">Maledivibacter halophilus</name>
    <dbReference type="NCBI Taxonomy" id="36842"/>
    <lineage>
        <taxon>Bacteria</taxon>
        <taxon>Bacillati</taxon>
        <taxon>Bacillota</taxon>
        <taxon>Clostridia</taxon>
        <taxon>Peptostreptococcales</taxon>
        <taxon>Caminicellaceae</taxon>
        <taxon>Maledivibacter</taxon>
    </lineage>
</organism>
<gene>
    <name evidence="2" type="ORF">SAMN02194393_05022</name>
</gene>
<accession>A0A1T5MME4</accession>
<reference evidence="3" key="1">
    <citation type="submission" date="2017-02" db="EMBL/GenBank/DDBJ databases">
        <authorList>
            <person name="Varghese N."/>
            <person name="Submissions S."/>
        </authorList>
    </citation>
    <scope>NUCLEOTIDE SEQUENCE [LARGE SCALE GENOMIC DNA]</scope>
    <source>
        <strain evidence="3">M1</strain>
    </source>
</reference>
<keyword evidence="1" id="KW-1133">Transmembrane helix</keyword>
<sequence>MRKMISCLLFIAAGVVCFYFAFQEGTNAALGIPLTIVGALSFGLGIYKSWRDGILKSLLDFLLDFLVWL</sequence>
<keyword evidence="1" id="KW-0812">Transmembrane</keyword>
<evidence type="ECO:0000313" key="2">
    <source>
        <dbReference type="EMBL" id="SKC89381.1"/>
    </source>
</evidence>
<proteinExistence type="predicted"/>